<dbReference type="PROSITE" id="PS51635">
    <property type="entry name" value="PNPLA"/>
    <property type="match status" value="1"/>
</dbReference>
<keyword evidence="1 4" id="KW-0378">Hydrolase</keyword>
<gene>
    <name evidence="6" type="ORF">Ctaglu_12320</name>
</gene>
<feature type="active site" description="Proton acceptor" evidence="4">
    <location>
        <position position="179"/>
    </location>
</feature>
<proteinExistence type="predicted"/>
<feature type="short sequence motif" description="DGA/G" evidence="4">
    <location>
        <begin position="179"/>
        <end position="181"/>
    </location>
</feature>
<evidence type="ECO:0000256" key="4">
    <source>
        <dbReference type="PROSITE-ProRule" id="PRU01161"/>
    </source>
</evidence>
<feature type="short sequence motif" description="GXGXXG" evidence="4">
    <location>
        <begin position="13"/>
        <end position="18"/>
    </location>
</feature>
<sequence>MMNNEKYGVVLGGGGAKGAYEIGVWKALSELGIYVEVVVGTSVGALNGAIMVQGDFDIAYNMWNDLTMSKIINFGQEGDVLTHKNLSLVSIMNTIKSSLLSGGMDVTPLKELLYKVIDEKKIRESKIDFGIVTFSLTDFKPINIFIKDIPEGRLIEYLLASSCFPTFKPQIIDEKRYVDGGIYDNIPISLICEKSKNIIIVDVSGLGRIKKVDTSNNKIIYIKNSEYLGRTLQFSEESSKNNIELGYFDTLRAFGKTIGKQYYIVDCEICKESKNKFANDLEEKEIEKIYAFYGSNINESNSNIASGVKFRLLRKIRKYITGELNGHSVIISMAEICSECLGIHRIQIYSLEQLIEEIMKEFENYKKVTLETNNIFSISKVDSLNKALVFYEPDLNEVSPSIIKKRILIALSQPKYAIANLFFSLLLNRKLNSVANK</sequence>
<comment type="caution">
    <text evidence="6">The sequence shown here is derived from an EMBL/GenBank/DDBJ whole genome shotgun (WGS) entry which is preliminary data.</text>
</comment>
<organism evidence="6 7">
    <name type="scientific">Clostridium tagluense</name>
    <dbReference type="NCBI Taxonomy" id="360422"/>
    <lineage>
        <taxon>Bacteria</taxon>
        <taxon>Bacillati</taxon>
        <taxon>Bacillota</taxon>
        <taxon>Clostridia</taxon>
        <taxon>Eubacteriales</taxon>
        <taxon>Clostridiaceae</taxon>
        <taxon>Clostridium</taxon>
    </lineage>
</organism>
<evidence type="ECO:0000259" key="5">
    <source>
        <dbReference type="PROSITE" id="PS51635"/>
    </source>
</evidence>
<reference evidence="6 7" key="1">
    <citation type="submission" date="2018-11" db="EMBL/GenBank/DDBJ databases">
        <title>Genome sequencing and assembly of Clostridium tagluense strain A121.</title>
        <authorList>
            <person name="Murakami T."/>
            <person name="Segawa T."/>
            <person name="Shcherbakova V.A."/>
            <person name="Mori H."/>
            <person name="Yoshimura Y."/>
        </authorList>
    </citation>
    <scope>NUCLEOTIDE SEQUENCE [LARGE SCALE GENOMIC DNA]</scope>
    <source>
        <strain evidence="6 7">A121</strain>
    </source>
</reference>
<dbReference type="GO" id="GO:0016042">
    <property type="term" value="P:lipid catabolic process"/>
    <property type="evidence" value="ECO:0007669"/>
    <property type="project" value="UniProtKB-UniRule"/>
</dbReference>
<accession>A0A401UJG7</accession>
<evidence type="ECO:0000313" key="7">
    <source>
        <dbReference type="Proteomes" id="UP000287872"/>
    </source>
</evidence>
<dbReference type="AlphaFoldDB" id="A0A401UJG7"/>
<dbReference type="GO" id="GO:0016787">
    <property type="term" value="F:hydrolase activity"/>
    <property type="evidence" value="ECO:0007669"/>
    <property type="project" value="UniProtKB-UniRule"/>
</dbReference>
<evidence type="ECO:0000313" key="6">
    <source>
        <dbReference type="EMBL" id="GCD09609.1"/>
    </source>
</evidence>
<dbReference type="SUPFAM" id="SSF52151">
    <property type="entry name" value="FabD/lysophospholipase-like"/>
    <property type="match status" value="1"/>
</dbReference>
<keyword evidence="2 4" id="KW-0442">Lipid degradation</keyword>
<dbReference type="CDD" id="cd07209">
    <property type="entry name" value="Pat_hypo_Ecoli_Z1214_like"/>
    <property type="match status" value="1"/>
</dbReference>
<dbReference type="Proteomes" id="UP000287872">
    <property type="component" value="Unassembled WGS sequence"/>
</dbReference>
<dbReference type="InterPro" id="IPR016035">
    <property type="entry name" value="Acyl_Trfase/lysoPLipase"/>
</dbReference>
<dbReference type="PANTHER" id="PTHR14226:SF57">
    <property type="entry name" value="BLR7027 PROTEIN"/>
    <property type="match status" value="1"/>
</dbReference>
<feature type="active site" description="Nucleophile" evidence="4">
    <location>
        <position position="42"/>
    </location>
</feature>
<evidence type="ECO:0000256" key="1">
    <source>
        <dbReference type="ARBA" id="ARBA00022801"/>
    </source>
</evidence>
<dbReference type="RefSeq" id="WP_124999173.1">
    <property type="nucleotide sequence ID" value="NZ_BHYK01000005.1"/>
</dbReference>
<evidence type="ECO:0000256" key="2">
    <source>
        <dbReference type="ARBA" id="ARBA00022963"/>
    </source>
</evidence>
<keyword evidence="3 4" id="KW-0443">Lipid metabolism</keyword>
<dbReference type="Pfam" id="PF01734">
    <property type="entry name" value="Patatin"/>
    <property type="match status" value="1"/>
</dbReference>
<protein>
    <recommendedName>
        <fullName evidence="5">PNPLA domain-containing protein</fullName>
    </recommendedName>
</protein>
<keyword evidence="7" id="KW-1185">Reference proteome</keyword>
<dbReference type="OrthoDB" id="9770965at2"/>
<dbReference type="EMBL" id="BHYK01000005">
    <property type="protein sequence ID" value="GCD09609.1"/>
    <property type="molecule type" value="Genomic_DNA"/>
</dbReference>
<feature type="domain" description="PNPLA" evidence="5">
    <location>
        <begin position="9"/>
        <end position="192"/>
    </location>
</feature>
<dbReference type="Gene3D" id="3.40.1090.10">
    <property type="entry name" value="Cytosolic phospholipase A2 catalytic domain"/>
    <property type="match status" value="2"/>
</dbReference>
<dbReference type="InterPro" id="IPR002641">
    <property type="entry name" value="PNPLA_dom"/>
</dbReference>
<name>A0A401UJG7_9CLOT</name>
<feature type="short sequence motif" description="GXSXG" evidence="4">
    <location>
        <begin position="40"/>
        <end position="44"/>
    </location>
</feature>
<dbReference type="InterPro" id="IPR050301">
    <property type="entry name" value="NTE"/>
</dbReference>
<dbReference type="PANTHER" id="PTHR14226">
    <property type="entry name" value="NEUROPATHY TARGET ESTERASE/SWISS CHEESE D.MELANOGASTER"/>
    <property type="match status" value="1"/>
</dbReference>
<evidence type="ECO:0000256" key="3">
    <source>
        <dbReference type="ARBA" id="ARBA00023098"/>
    </source>
</evidence>